<dbReference type="EMBL" id="CADDTS010000006">
    <property type="protein sequence ID" value="CAB1208103.1"/>
    <property type="molecule type" value="Genomic_DNA"/>
</dbReference>
<dbReference type="Gene3D" id="1.20.1560.10">
    <property type="entry name" value="ABC transporter type 1, transmembrane domain"/>
    <property type="match status" value="1"/>
</dbReference>
<feature type="transmembrane region" description="Helical" evidence="7">
    <location>
        <begin position="151"/>
        <end position="172"/>
    </location>
</feature>
<evidence type="ECO:0000313" key="10">
    <source>
        <dbReference type="EMBL" id="CAB1208103.1"/>
    </source>
</evidence>
<feature type="domain" description="ABC transporter" evidence="8">
    <location>
        <begin position="356"/>
        <end position="569"/>
    </location>
</feature>
<protein>
    <submittedName>
        <fullName evidence="10">Heterocyst differentiation ATP-binding protein HepA</fullName>
    </submittedName>
</protein>
<dbReference type="Gene3D" id="3.40.50.300">
    <property type="entry name" value="P-loop containing nucleotide triphosphate hydrolases"/>
    <property type="match status" value="1"/>
</dbReference>
<dbReference type="PANTHER" id="PTHR24221">
    <property type="entry name" value="ATP-BINDING CASSETTE SUB-FAMILY B"/>
    <property type="match status" value="1"/>
</dbReference>
<dbReference type="RefSeq" id="WP_174558304.1">
    <property type="nucleotide sequence ID" value="NZ_CADDTS010000006.1"/>
</dbReference>
<dbReference type="GO" id="GO:0140359">
    <property type="term" value="F:ABC-type transporter activity"/>
    <property type="evidence" value="ECO:0007669"/>
    <property type="project" value="InterPro"/>
</dbReference>
<dbReference type="PROSITE" id="PS50929">
    <property type="entry name" value="ABC_TM1F"/>
    <property type="match status" value="1"/>
</dbReference>
<dbReference type="SUPFAM" id="SSF52540">
    <property type="entry name" value="P-loop containing nucleoside triphosphate hydrolases"/>
    <property type="match status" value="1"/>
</dbReference>
<dbReference type="SMART" id="SM00382">
    <property type="entry name" value="AAA"/>
    <property type="match status" value="1"/>
</dbReference>
<comment type="subcellular location">
    <subcellularLocation>
        <location evidence="1">Cell membrane</location>
        <topology evidence="1">Multi-pass membrane protein</topology>
    </subcellularLocation>
</comment>
<evidence type="ECO:0000259" key="8">
    <source>
        <dbReference type="PROSITE" id="PS50893"/>
    </source>
</evidence>
<evidence type="ECO:0000259" key="9">
    <source>
        <dbReference type="PROSITE" id="PS50929"/>
    </source>
</evidence>
<dbReference type="InterPro" id="IPR039421">
    <property type="entry name" value="Type_1_exporter"/>
</dbReference>
<dbReference type="InterPro" id="IPR027417">
    <property type="entry name" value="P-loop_NTPase"/>
</dbReference>
<dbReference type="InterPro" id="IPR003439">
    <property type="entry name" value="ABC_transporter-like_ATP-bd"/>
</dbReference>
<dbReference type="InterPro" id="IPR017871">
    <property type="entry name" value="ABC_transporter-like_CS"/>
</dbReference>
<dbReference type="InterPro" id="IPR036640">
    <property type="entry name" value="ABC1_TM_sf"/>
</dbReference>
<dbReference type="GO" id="GO:0005524">
    <property type="term" value="F:ATP binding"/>
    <property type="evidence" value="ECO:0007669"/>
    <property type="project" value="UniProtKB-KW"/>
</dbReference>
<dbReference type="AlphaFoldDB" id="A0A811G809"/>
<dbReference type="Proteomes" id="UP000489961">
    <property type="component" value="Unassembled WGS sequence"/>
</dbReference>
<dbReference type="InterPro" id="IPR011527">
    <property type="entry name" value="ABC1_TM_dom"/>
</dbReference>
<feature type="transmembrane region" description="Helical" evidence="7">
    <location>
        <begin position="178"/>
        <end position="198"/>
    </location>
</feature>
<evidence type="ECO:0000256" key="3">
    <source>
        <dbReference type="ARBA" id="ARBA00022741"/>
    </source>
</evidence>
<dbReference type="SUPFAM" id="SSF90123">
    <property type="entry name" value="ABC transporter transmembrane region"/>
    <property type="match status" value="1"/>
</dbReference>
<dbReference type="Pfam" id="PF00005">
    <property type="entry name" value="ABC_tran"/>
    <property type="match status" value="1"/>
</dbReference>
<evidence type="ECO:0000256" key="1">
    <source>
        <dbReference type="ARBA" id="ARBA00004651"/>
    </source>
</evidence>
<evidence type="ECO:0000256" key="2">
    <source>
        <dbReference type="ARBA" id="ARBA00022692"/>
    </source>
</evidence>
<accession>A0A811G809</accession>
<feature type="domain" description="ABC transmembrane type-1" evidence="9">
    <location>
        <begin position="21"/>
        <end position="321"/>
    </location>
</feature>
<dbReference type="GO" id="GO:0016887">
    <property type="term" value="F:ATP hydrolysis activity"/>
    <property type="evidence" value="ECO:0007669"/>
    <property type="project" value="InterPro"/>
</dbReference>
<dbReference type="GO" id="GO:0034040">
    <property type="term" value="F:ATPase-coupled lipid transmembrane transporter activity"/>
    <property type="evidence" value="ECO:0007669"/>
    <property type="project" value="TreeGrafter"/>
</dbReference>
<keyword evidence="2 7" id="KW-0812">Transmembrane</keyword>
<sequence>MFYIVSRLWKTLTHLEQRKFIIVLVLTILMAFLETLGVISIMPFLAVLSNPSIVDNDPRINYFYQILNSSSYTNFIIKLGVCSMVLIVISAIFKVIHFYGTSRFTSLQRHYLSTRLLSIYLKQDYEFFIQNNSSELAKNILSQIDQLVDNIIQPIMTIISYGLVILAMIVLIFMHNPYMAITAFILFLMVYVLIYFGVRKFLGKIGQEFYYANSERYKACNEVLGGIKDVKINHADQGYLKHFQEQSRIFARHIAANQTVGNIPLLLVEAIGYCSIIGLAIGLVLNNQNISTILPSLGLFGFAAYRMLPAAQNIYRAISSMRFSLESADKILDDLYLPTQLQQKQKDKKITFENQIELRKISYAYPTDPVKKVLDEFSLIIPFKSSVGIIGKSGSGKSTCMDILLGLLEPQQGELLVDGIIINKTNVHLWQNLVGYIPQFIYLADDTVAQNIAFGIPKDDIDINAVMRAAKAAQIHEFITNNLKNGYDTFVGDRGVMLSGGQRQRIGIARALYKDPQVLFMDEATSALDVETEQAVNEAIQGLSGEKTMVIIAHRQTSIKYCNFIMDMSN</sequence>
<gene>
    <name evidence="10" type="primary">hepA</name>
    <name evidence="10" type="ORF">SFB21_0300</name>
</gene>
<feature type="transmembrane region" description="Helical" evidence="7">
    <location>
        <begin position="20"/>
        <end position="48"/>
    </location>
</feature>
<comment type="caution">
    <text evidence="10">The sequence shown here is derived from an EMBL/GenBank/DDBJ whole genome shotgun (WGS) entry which is preliminary data.</text>
</comment>
<name>A0A811G809_9GAMM</name>
<keyword evidence="4 10" id="KW-0067">ATP-binding</keyword>
<dbReference type="PANTHER" id="PTHR24221:SF632">
    <property type="entry name" value="ATP-DEPENDENT LIPID A-CORE FLIPPASE"/>
    <property type="match status" value="1"/>
</dbReference>
<reference evidence="10 11" key="1">
    <citation type="submission" date="2020-02" db="EMBL/GenBank/DDBJ databases">
        <authorList>
            <person name="Chaudhuri R."/>
        </authorList>
    </citation>
    <scope>NUCLEOTIDE SEQUENCE [LARGE SCALE GENOMIC DNA]</scope>
    <source>
        <strain evidence="10">SFB21</strain>
    </source>
</reference>
<proteinExistence type="predicted"/>
<evidence type="ECO:0000256" key="7">
    <source>
        <dbReference type="SAM" id="Phobius"/>
    </source>
</evidence>
<feature type="transmembrane region" description="Helical" evidence="7">
    <location>
        <begin position="263"/>
        <end position="284"/>
    </location>
</feature>
<evidence type="ECO:0000313" key="11">
    <source>
        <dbReference type="Proteomes" id="UP000489961"/>
    </source>
</evidence>
<dbReference type="GO" id="GO:0005886">
    <property type="term" value="C:plasma membrane"/>
    <property type="evidence" value="ECO:0007669"/>
    <property type="project" value="UniProtKB-SubCell"/>
</dbReference>
<dbReference type="PROSITE" id="PS50893">
    <property type="entry name" value="ABC_TRANSPORTER_2"/>
    <property type="match status" value="1"/>
</dbReference>
<evidence type="ECO:0000256" key="5">
    <source>
        <dbReference type="ARBA" id="ARBA00022989"/>
    </source>
</evidence>
<feature type="transmembrane region" description="Helical" evidence="7">
    <location>
        <begin position="75"/>
        <end position="99"/>
    </location>
</feature>
<keyword evidence="6 7" id="KW-0472">Membrane</keyword>
<dbReference type="PROSITE" id="PS00211">
    <property type="entry name" value="ABC_TRANSPORTER_1"/>
    <property type="match status" value="1"/>
</dbReference>
<dbReference type="Pfam" id="PF00664">
    <property type="entry name" value="ABC_membrane"/>
    <property type="match status" value="1"/>
</dbReference>
<dbReference type="InterPro" id="IPR003593">
    <property type="entry name" value="AAA+_ATPase"/>
</dbReference>
<evidence type="ECO:0000256" key="4">
    <source>
        <dbReference type="ARBA" id="ARBA00022840"/>
    </source>
</evidence>
<organism evidence="10 11">
    <name type="scientific">Acinetobacter bouvetii</name>
    <dbReference type="NCBI Taxonomy" id="202951"/>
    <lineage>
        <taxon>Bacteria</taxon>
        <taxon>Pseudomonadati</taxon>
        <taxon>Pseudomonadota</taxon>
        <taxon>Gammaproteobacteria</taxon>
        <taxon>Moraxellales</taxon>
        <taxon>Moraxellaceae</taxon>
        <taxon>Acinetobacter</taxon>
    </lineage>
</organism>
<evidence type="ECO:0000256" key="6">
    <source>
        <dbReference type="ARBA" id="ARBA00023136"/>
    </source>
</evidence>
<keyword evidence="3" id="KW-0547">Nucleotide-binding</keyword>
<keyword evidence="5 7" id="KW-1133">Transmembrane helix</keyword>